<evidence type="ECO:0000313" key="2">
    <source>
        <dbReference type="EMBL" id="CDM88644.1"/>
    </source>
</evidence>
<accession>A0A0B6X8M7</accession>
<dbReference type="RefSeq" id="WP_046336272.1">
    <property type="nucleotide sequence ID" value="NZ_CAWMEF010000001.1"/>
</dbReference>
<evidence type="ECO:0000259" key="1">
    <source>
        <dbReference type="Pfam" id="PF18974"/>
    </source>
</evidence>
<feature type="domain" description="DUF5710" evidence="1">
    <location>
        <begin position="3"/>
        <end position="46"/>
    </location>
</feature>
<proteinExistence type="predicted"/>
<reference evidence="2 3" key="1">
    <citation type="submission" date="2014-02" db="EMBL/GenBank/DDBJ databases">
        <authorList>
            <person name="Genoscope - CEA"/>
        </authorList>
    </citation>
    <scope>NUCLEOTIDE SEQUENCE [LARGE SCALE GENOMIC DNA]</scope>
    <source>
        <strain evidence="2 3">CS03</strain>
    </source>
</reference>
<dbReference type="Pfam" id="PF18974">
    <property type="entry name" value="DUF5710"/>
    <property type="match status" value="1"/>
</dbReference>
<name>A0A0B6X8M7_XENBV</name>
<protein>
    <submittedName>
        <fullName evidence="2">Putative DNA primase</fullName>
    </submittedName>
</protein>
<dbReference type="InterPro" id="IPR043764">
    <property type="entry name" value="DUF5710"/>
</dbReference>
<dbReference type="KEGG" id="xbv:XBW1_1287"/>
<dbReference type="EMBL" id="FO818637">
    <property type="protein sequence ID" value="CDM88644.1"/>
    <property type="molecule type" value="Genomic_DNA"/>
</dbReference>
<sequence length="232" mass="26891">MLRIDLNVPDDEHEKARKLGAHWDVTAKIWFIYNDVDPAPFIKWLPFYNVHAPFWYLAQTRTPCRHCHEQTTVTAFMLPAGHKILEEDEEDGEIDYTEQENPAFVFYIVDIPTQVRNALSSFNHALRKEVSQQIRRQHWINHCEKCGAQQNDADMFCEMGGAFFPSSKNKAAAIQLHRIDEPFMGYCEGTSHQYTHIDLNDKTLEAFNGICTAGDWFGLMTQVVNNPSIYRH</sequence>
<evidence type="ECO:0000313" key="3">
    <source>
        <dbReference type="Proteomes" id="UP000032930"/>
    </source>
</evidence>
<dbReference type="AlphaFoldDB" id="A0A0B6X8M7"/>
<organism evidence="2 3">
    <name type="scientific">Xenorhabdus bovienii</name>
    <name type="common">Xenorhabdus nematophila subsp. bovienii</name>
    <dbReference type="NCBI Taxonomy" id="40576"/>
    <lineage>
        <taxon>Bacteria</taxon>
        <taxon>Pseudomonadati</taxon>
        <taxon>Pseudomonadota</taxon>
        <taxon>Gammaproteobacteria</taxon>
        <taxon>Enterobacterales</taxon>
        <taxon>Morganellaceae</taxon>
        <taxon>Xenorhabdus</taxon>
    </lineage>
</organism>
<gene>
    <name evidence="2" type="ORF">XBW1_1287</name>
</gene>
<dbReference type="Proteomes" id="UP000032930">
    <property type="component" value="Chromosome"/>
</dbReference>